<feature type="transmembrane region" description="Helical" evidence="1">
    <location>
        <begin position="20"/>
        <end position="42"/>
    </location>
</feature>
<keyword evidence="1" id="KW-0812">Transmembrane</keyword>
<reference evidence="3" key="1">
    <citation type="submission" date="2011-07" db="EMBL/GenBank/DDBJ databases">
        <title>Divergent evolution of antigenic variation in African trypanosomes.</title>
        <authorList>
            <person name="Jackson A.P."/>
            <person name="Berry A."/>
            <person name="Allison H.C."/>
            <person name="Burton P."/>
            <person name="Anderson J."/>
            <person name="Aslett M."/>
            <person name="Brown R."/>
            <person name="Corton N."/>
            <person name="Harris D."/>
            <person name="Hauser H."/>
            <person name="Gamble J."/>
            <person name="Gilderthorp R."/>
            <person name="McQuillan J."/>
            <person name="Quail M.A."/>
            <person name="Sanders M."/>
            <person name="Van Tonder A."/>
            <person name="Ginger M.L."/>
            <person name="Donelson J.E."/>
            <person name="Field M.C."/>
            <person name="Barry J.D."/>
            <person name="Berriman M."/>
            <person name="Hertz-Fowler C."/>
        </authorList>
    </citation>
    <scope>NUCLEOTIDE SEQUENCE [LARGE SCALE GENOMIC DNA]</scope>
    <source>
        <strain evidence="3">IL3000</strain>
    </source>
</reference>
<accession>F9WDT2</accession>
<comment type="caution">
    <text evidence="2">The sequence shown here is derived from an EMBL/GenBank/DDBJ whole genome shotgun (WGS) entry which is preliminary data.</text>
</comment>
<organism evidence="2 3">
    <name type="scientific">Trypanosoma congolense (strain IL3000)</name>
    <dbReference type="NCBI Taxonomy" id="1068625"/>
    <lineage>
        <taxon>Eukaryota</taxon>
        <taxon>Discoba</taxon>
        <taxon>Euglenozoa</taxon>
        <taxon>Kinetoplastea</taxon>
        <taxon>Metakinetoplastina</taxon>
        <taxon>Trypanosomatida</taxon>
        <taxon>Trypanosomatidae</taxon>
        <taxon>Trypanosoma</taxon>
        <taxon>Nannomonas</taxon>
    </lineage>
</organism>
<dbReference type="AlphaFoldDB" id="F9WDT2"/>
<proteinExistence type="predicted"/>
<keyword evidence="3" id="KW-1185">Reference proteome</keyword>
<protein>
    <submittedName>
        <fullName evidence="2">Uncharacterized protein</fullName>
    </submittedName>
</protein>
<keyword evidence="1" id="KW-0472">Membrane</keyword>
<sequence>MFSPHLPYGYVLIVEVLLQALLVTFLLNGWCVYVATILFRIISLPLGIFAHKKCPSDFFPAAPVTVSLLSYRTSTVAGGPGIGYVQLCFGLLTRFLVPRLVEGFLLEFLPGSRLHWPGVCLPFTLIFPRSFFSPHSLA</sequence>
<gene>
    <name evidence="2" type="ORF">TCIL3000_0_59560</name>
</gene>
<name>F9WDT2_TRYCI</name>
<dbReference type="Proteomes" id="UP000000702">
    <property type="component" value="Unassembled WGS sequence"/>
</dbReference>
<evidence type="ECO:0000256" key="1">
    <source>
        <dbReference type="SAM" id="Phobius"/>
    </source>
</evidence>
<reference evidence="2 3" key="2">
    <citation type="journal article" date="2012" name="Proc. Natl. Acad. Sci. U.S.A.">
        <title>Antigenic diversity is generated by distinct evolutionary mechanisms in African trypanosome species.</title>
        <authorList>
            <person name="Jackson A.P."/>
            <person name="Berry A."/>
            <person name="Aslett M."/>
            <person name="Allison H.C."/>
            <person name="Burton P."/>
            <person name="Vavrova-Anderson J."/>
            <person name="Brown R."/>
            <person name="Browne H."/>
            <person name="Corton N."/>
            <person name="Hauser H."/>
            <person name="Gamble J."/>
            <person name="Gilderthorp R."/>
            <person name="Marcello L."/>
            <person name="McQuillan J."/>
            <person name="Otto T.D."/>
            <person name="Quail M.A."/>
            <person name="Sanders M.J."/>
            <person name="van Tonder A."/>
            <person name="Ginger M.L."/>
            <person name="Field M.C."/>
            <person name="Barry J.D."/>
            <person name="Hertz-Fowler C."/>
            <person name="Berriman M."/>
        </authorList>
    </citation>
    <scope>NUCLEOTIDE SEQUENCE [LARGE SCALE GENOMIC DNA]</scope>
    <source>
        <strain evidence="2 3">IL3000</strain>
    </source>
</reference>
<evidence type="ECO:0000313" key="3">
    <source>
        <dbReference type="Proteomes" id="UP000000702"/>
    </source>
</evidence>
<dbReference type="EMBL" id="CAEQ01001911">
    <property type="protein sequence ID" value="CCD15436.1"/>
    <property type="molecule type" value="Genomic_DNA"/>
</dbReference>
<keyword evidence="1" id="KW-1133">Transmembrane helix</keyword>
<evidence type="ECO:0000313" key="2">
    <source>
        <dbReference type="EMBL" id="CCD15436.1"/>
    </source>
</evidence>